<organism evidence="3 4">
    <name type="scientific">Arthrobacter humicola</name>
    <dbReference type="NCBI Taxonomy" id="409291"/>
    <lineage>
        <taxon>Bacteria</taxon>
        <taxon>Bacillati</taxon>
        <taxon>Actinomycetota</taxon>
        <taxon>Actinomycetes</taxon>
        <taxon>Micrococcales</taxon>
        <taxon>Micrococcaceae</taxon>
        <taxon>Arthrobacter</taxon>
    </lineage>
</organism>
<dbReference type="Gene3D" id="3.40.50.20">
    <property type="match status" value="1"/>
</dbReference>
<gene>
    <name evidence="3" type="ORF">GCM10009825_00540</name>
</gene>
<dbReference type="PROSITE" id="PS50975">
    <property type="entry name" value="ATP_GRASP"/>
    <property type="match status" value="1"/>
</dbReference>
<comment type="caution">
    <text evidence="3">The sequence shown here is derived from an EMBL/GenBank/DDBJ whole genome shotgun (WGS) entry which is preliminary data.</text>
</comment>
<dbReference type="RefSeq" id="WP_344360727.1">
    <property type="nucleotide sequence ID" value="NZ_BAAAQB010000001.1"/>
</dbReference>
<dbReference type="EMBL" id="BAAAQB010000001">
    <property type="protein sequence ID" value="GAA2124727.1"/>
    <property type="molecule type" value="Genomic_DNA"/>
</dbReference>
<evidence type="ECO:0000313" key="3">
    <source>
        <dbReference type="EMBL" id="GAA2124727.1"/>
    </source>
</evidence>
<keyword evidence="1" id="KW-0547">Nucleotide-binding</keyword>
<dbReference type="InterPro" id="IPR011761">
    <property type="entry name" value="ATP-grasp"/>
</dbReference>
<name>A0ABP5K4P4_9MICC</name>
<feature type="domain" description="ATP-grasp" evidence="2">
    <location>
        <begin position="118"/>
        <end position="302"/>
    </location>
</feature>
<dbReference type="SUPFAM" id="SSF56059">
    <property type="entry name" value="Glutathione synthetase ATP-binding domain-like"/>
    <property type="match status" value="1"/>
</dbReference>
<protein>
    <submittedName>
        <fullName evidence="3">ATP-grasp domain-containing protein</fullName>
    </submittedName>
</protein>
<keyword evidence="1" id="KW-0067">ATP-binding</keyword>
<accession>A0ABP5K4P4</accession>
<proteinExistence type="predicted"/>
<evidence type="ECO:0000259" key="2">
    <source>
        <dbReference type="PROSITE" id="PS50975"/>
    </source>
</evidence>
<evidence type="ECO:0000256" key="1">
    <source>
        <dbReference type="PROSITE-ProRule" id="PRU00409"/>
    </source>
</evidence>
<evidence type="ECO:0000313" key="4">
    <source>
        <dbReference type="Proteomes" id="UP001500102"/>
    </source>
</evidence>
<sequence>MGPRILVTGIAGAAGRAVAAQLAARGIPCLGSDARDVTRQGEDATTAAAVRLLPATDPDMVLDLRRLVDREAINVIIPTLTVELPVLAAARAGFGRDVRIIVGDPAAVALANDHLFTAWALQAAGIPVPRFGVPGDLAAAPASLADLNGPVVVKPRTFKGTHAVHLLAGTGSVSWKNLPAGQLVQEFIPGADYVALVFGTPPRNAMAPVAVVLEKTRTPYGRAGSDEVSRRVPAAEANDVRKLGLAAVRTLGLTGPVQVQIRRRADGTPVVLGVCPTLGANSTWAPELLDAVLATFMLPAFNPASFRRCPAIPADALG</sequence>
<dbReference type="Proteomes" id="UP001500102">
    <property type="component" value="Unassembled WGS sequence"/>
</dbReference>
<reference evidence="4" key="1">
    <citation type="journal article" date="2019" name="Int. J. Syst. Evol. Microbiol.">
        <title>The Global Catalogue of Microorganisms (GCM) 10K type strain sequencing project: providing services to taxonomists for standard genome sequencing and annotation.</title>
        <authorList>
            <consortium name="The Broad Institute Genomics Platform"/>
            <consortium name="The Broad Institute Genome Sequencing Center for Infectious Disease"/>
            <person name="Wu L."/>
            <person name="Ma J."/>
        </authorList>
    </citation>
    <scope>NUCLEOTIDE SEQUENCE [LARGE SCALE GENOMIC DNA]</scope>
    <source>
        <strain evidence="4">JCM 15921</strain>
    </source>
</reference>
<keyword evidence="4" id="KW-1185">Reference proteome</keyword>
<dbReference type="Gene3D" id="3.30.470.20">
    <property type="entry name" value="ATP-grasp fold, B domain"/>
    <property type="match status" value="1"/>
</dbReference>